<dbReference type="EMBL" id="JAPDGR010003945">
    <property type="protein sequence ID" value="KAJ2969652.1"/>
    <property type="molecule type" value="Genomic_DNA"/>
</dbReference>
<name>A0ACC1MRL1_9PEZI</name>
<organism evidence="1 2">
    <name type="scientific">Xylaria curta</name>
    <dbReference type="NCBI Taxonomy" id="42375"/>
    <lineage>
        <taxon>Eukaryota</taxon>
        <taxon>Fungi</taxon>
        <taxon>Dikarya</taxon>
        <taxon>Ascomycota</taxon>
        <taxon>Pezizomycotina</taxon>
        <taxon>Sordariomycetes</taxon>
        <taxon>Xylariomycetidae</taxon>
        <taxon>Xylariales</taxon>
        <taxon>Xylariaceae</taxon>
        <taxon>Xylaria</taxon>
    </lineage>
</organism>
<reference evidence="1" key="1">
    <citation type="submission" date="2022-10" db="EMBL/GenBank/DDBJ databases">
        <title>Genome Sequence of Xylaria curta.</title>
        <authorList>
            <person name="Buettner E."/>
        </authorList>
    </citation>
    <scope>NUCLEOTIDE SEQUENCE</scope>
    <source>
        <strain evidence="1">Babe10</strain>
    </source>
</reference>
<gene>
    <name evidence="1" type="ORF">NUW58_g9936</name>
</gene>
<proteinExistence type="predicted"/>
<keyword evidence="2" id="KW-1185">Reference proteome</keyword>
<evidence type="ECO:0000313" key="1">
    <source>
        <dbReference type="EMBL" id="KAJ2969652.1"/>
    </source>
</evidence>
<sequence length="379" mass="41390">MGWDEICDNQRWAINKMLNGQTVFQVRAVGRAPRRNQASYANQRAAQYRTLIQGSRSDRGARCEVDEFPMGNLEESGNNNPQACRMVNGPANGAQGNDYNAWKSAQWSRCSSFRKTVCNSRDPPPATWKFGPLVGNRGVGAGQHFISAYGFDSQTSNSLCFASYTYTDGNNARQTTMVADHGFRALDDDPMFGRPYNWPRQSWKVNPGPAASAAQRPMAINSAAYLKRGLMQEVLAATATSPANGTGFEATARSLCHVDLHGEDLETAGIAYDLDYDNLTFEDMYGNEVDGRTCDIIYDDISEVKLLIDEDGKVEYVYDQVDLLQGDVPVTSLGAVAPMATVEAPEPKSSFPSLPSSTIDSTDSSWSLVTAPPQVPTSL</sequence>
<dbReference type="Proteomes" id="UP001143856">
    <property type="component" value="Unassembled WGS sequence"/>
</dbReference>
<accession>A0ACC1MRL1</accession>
<comment type="caution">
    <text evidence="1">The sequence shown here is derived from an EMBL/GenBank/DDBJ whole genome shotgun (WGS) entry which is preliminary data.</text>
</comment>
<evidence type="ECO:0000313" key="2">
    <source>
        <dbReference type="Proteomes" id="UP001143856"/>
    </source>
</evidence>
<protein>
    <submittedName>
        <fullName evidence="1">Uncharacterized protein</fullName>
    </submittedName>
</protein>